<name>A0A942T817_9BACI</name>
<sequence length="525" mass="58823">MSNTTIGKIFELTVQKYPNKEALYDVRKNVRYTYKEWNEQVNRLANALLKQGVKKGDRVSTFMFNTEELGTAFFACAKIGAIFNPINFRLMSEEVAFILSDAAPKVVILEKALEPVITAIASRFDRISFWFIDEEAPAYAASYQEKLTSATAEAIQAEVNENDIYAFIYTSGTTGRPKGVMHSHRNMVDQSLLCVASQKLEKEDVGLVTAPMFHCAELHCAFLPRVQIGAKNVVLHQFNPKVILSLIENEKITKFFAAPTMWNMLLQEDLSKYNTESLKLGLYGAAPMAPSLVHALHDRLGISLIQAYGMTEMGPAITFLSEKDQLRKAGSAGQAGLNHEIRVVRTREDGPSDPGDVCPAGEAGEIIVRGPSMMLGYYNREEATEKAMYKGWYHSGDIGYMDDEGYLFVNDRVDDMIISGGENIYPREVEDVLHAHDGVLDVAVIGQPDDRWGETVTAFVVKKDPNITEQDLDEYCKNSNSLANYKRPRKYIFCEALPRNASGKIQKFVLRKQLEELFSPDSTNK</sequence>
<evidence type="ECO:0000256" key="1">
    <source>
        <dbReference type="ARBA" id="ARBA00006432"/>
    </source>
</evidence>
<evidence type="ECO:0000313" key="6">
    <source>
        <dbReference type="EMBL" id="MCH6265590.1"/>
    </source>
</evidence>
<dbReference type="SUPFAM" id="SSF56801">
    <property type="entry name" value="Acetyl-CoA synthetase-like"/>
    <property type="match status" value="1"/>
</dbReference>
<accession>A0A942T817</accession>
<protein>
    <submittedName>
        <fullName evidence="5">Fatty acid--CoA ligase</fullName>
    </submittedName>
</protein>
<dbReference type="AlphaFoldDB" id="A0A942T817"/>
<dbReference type="Pfam" id="PF00501">
    <property type="entry name" value="AMP-binding"/>
    <property type="match status" value="1"/>
</dbReference>
<dbReference type="CDD" id="cd17631">
    <property type="entry name" value="FACL_FadD13-like"/>
    <property type="match status" value="1"/>
</dbReference>
<dbReference type="InterPro" id="IPR045851">
    <property type="entry name" value="AMP-bd_C_sf"/>
</dbReference>
<feature type="domain" description="AMP-dependent synthetase/ligase" evidence="3">
    <location>
        <begin position="10"/>
        <end position="378"/>
    </location>
</feature>
<gene>
    <name evidence="6" type="ORF">KHB02_008590</name>
    <name evidence="5" type="ORF">KHB02_35740</name>
</gene>
<dbReference type="PANTHER" id="PTHR43201:SF5">
    <property type="entry name" value="MEDIUM-CHAIN ACYL-COA LIGASE ACSF2, MITOCHONDRIAL"/>
    <property type="match status" value="1"/>
</dbReference>
<evidence type="ECO:0000259" key="4">
    <source>
        <dbReference type="Pfam" id="PF13193"/>
    </source>
</evidence>
<proteinExistence type="inferred from homology"/>
<evidence type="ECO:0000259" key="3">
    <source>
        <dbReference type="Pfam" id="PF00501"/>
    </source>
</evidence>
<keyword evidence="7" id="KW-1185">Reference proteome</keyword>
<dbReference type="GO" id="GO:0006631">
    <property type="term" value="P:fatty acid metabolic process"/>
    <property type="evidence" value="ECO:0007669"/>
    <property type="project" value="TreeGrafter"/>
</dbReference>
<dbReference type="Pfam" id="PF13193">
    <property type="entry name" value="AMP-binding_C"/>
    <property type="match status" value="1"/>
</dbReference>
<evidence type="ECO:0000313" key="5">
    <source>
        <dbReference type="EMBL" id="MBS4186723.1"/>
    </source>
</evidence>
<dbReference type="RefSeq" id="WP_213146506.1">
    <property type="nucleotide sequence ID" value="NZ_JAGYPE020000011.1"/>
</dbReference>
<dbReference type="Gene3D" id="3.40.50.12780">
    <property type="entry name" value="N-terminal domain of ligase-like"/>
    <property type="match status" value="1"/>
</dbReference>
<reference evidence="5" key="1">
    <citation type="submission" date="2021-05" db="EMBL/GenBank/DDBJ databases">
        <title>Novel Bacillus species.</title>
        <authorList>
            <person name="Liu G."/>
        </authorList>
    </citation>
    <scope>NUCLEOTIDE SEQUENCE</scope>
    <source>
        <strain evidence="5 7">FJAT-50051</strain>
    </source>
</reference>
<dbReference type="InterPro" id="IPR042099">
    <property type="entry name" value="ANL_N_sf"/>
</dbReference>
<comment type="similarity">
    <text evidence="1">Belongs to the ATP-dependent AMP-binding enzyme family.</text>
</comment>
<organism evidence="5">
    <name type="scientific">Neobacillus citreus</name>
    <dbReference type="NCBI Taxonomy" id="2833578"/>
    <lineage>
        <taxon>Bacteria</taxon>
        <taxon>Bacillati</taxon>
        <taxon>Bacillota</taxon>
        <taxon>Bacilli</taxon>
        <taxon>Bacillales</taxon>
        <taxon>Bacillaceae</taxon>
        <taxon>Neobacillus</taxon>
    </lineage>
</organism>
<dbReference type="FunFam" id="3.30.300.30:FF:000008">
    <property type="entry name" value="2,3-dihydroxybenzoate-AMP ligase"/>
    <property type="match status" value="1"/>
</dbReference>
<dbReference type="PROSITE" id="PS00455">
    <property type="entry name" value="AMP_BINDING"/>
    <property type="match status" value="1"/>
</dbReference>
<dbReference type="Proteomes" id="UP000677265">
    <property type="component" value="Unassembled WGS sequence"/>
</dbReference>
<evidence type="ECO:0000313" key="7">
    <source>
        <dbReference type="Proteomes" id="UP000677265"/>
    </source>
</evidence>
<comment type="caution">
    <text evidence="5">The sequence shown here is derived from an EMBL/GenBank/DDBJ whole genome shotgun (WGS) entry which is preliminary data.</text>
</comment>
<feature type="domain" description="AMP-binding enzyme C-terminal" evidence="4">
    <location>
        <begin position="428"/>
        <end position="504"/>
    </location>
</feature>
<dbReference type="Gene3D" id="3.30.300.30">
    <property type="match status" value="1"/>
</dbReference>
<dbReference type="InterPro" id="IPR025110">
    <property type="entry name" value="AMP-bd_C"/>
</dbReference>
<dbReference type="InterPro" id="IPR000873">
    <property type="entry name" value="AMP-dep_synth/lig_dom"/>
</dbReference>
<dbReference type="EMBL" id="JAGYPE020000011">
    <property type="protein sequence ID" value="MCH6265590.1"/>
    <property type="molecule type" value="Genomic_DNA"/>
</dbReference>
<dbReference type="GO" id="GO:0031956">
    <property type="term" value="F:medium-chain fatty acid-CoA ligase activity"/>
    <property type="evidence" value="ECO:0007669"/>
    <property type="project" value="TreeGrafter"/>
</dbReference>
<keyword evidence="2 5" id="KW-0436">Ligase</keyword>
<dbReference type="InterPro" id="IPR020845">
    <property type="entry name" value="AMP-binding_CS"/>
</dbReference>
<evidence type="ECO:0000256" key="2">
    <source>
        <dbReference type="ARBA" id="ARBA00022598"/>
    </source>
</evidence>
<dbReference type="PANTHER" id="PTHR43201">
    <property type="entry name" value="ACYL-COA SYNTHETASE"/>
    <property type="match status" value="1"/>
</dbReference>
<dbReference type="EMBL" id="JAGYPE010000007">
    <property type="protein sequence ID" value="MBS4186723.1"/>
    <property type="molecule type" value="Genomic_DNA"/>
</dbReference>
<dbReference type="NCBIfam" id="NF004837">
    <property type="entry name" value="PRK06187.1"/>
    <property type="match status" value="1"/>
</dbReference>